<reference evidence="6" key="1">
    <citation type="submission" date="2022-11" db="UniProtKB">
        <authorList>
            <consortium name="WormBaseParasite"/>
        </authorList>
    </citation>
    <scope>IDENTIFICATION</scope>
</reference>
<dbReference type="GO" id="GO:0061929">
    <property type="term" value="F:gamma-glutamylaminecyclotransferase activity"/>
    <property type="evidence" value="ECO:0007669"/>
    <property type="project" value="InterPro"/>
</dbReference>
<evidence type="ECO:0000313" key="5">
    <source>
        <dbReference type="Proteomes" id="UP000887581"/>
    </source>
</evidence>
<dbReference type="InterPro" id="IPR036568">
    <property type="entry name" value="GGCT-like_sf"/>
</dbReference>
<evidence type="ECO:0000259" key="4">
    <source>
        <dbReference type="Pfam" id="PF06094"/>
    </source>
</evidence>
<dbReference type="Gene3D" id="3.10.490.10">
    <property type="entry name" value="Gamma-glutamyl cyclotransferase-like"/>
    <property type="match status" value="1"/>
</dbReference>
<proteinExistence type="inferred from homology"/>
<keyword evidence="5" id="KW-1185">Reference proteome</keyword>
<evidence type="ECO:0000256" key="3">
    <source>
        <dbReference type="RuleBase" id="RU367036"/>
    </source>
</evidence>
<dbReference type="PANTHER" id="PTHR12510:SF4">
    <property type="entry name" value="GAMMA-GLUTAMYLAMINECYCLOTRANSFERASE"/>
    <property type="match status" value="1"/>
</dbReference>
<dbReference type="InterPro" id="IPR009288">
    <property type="entry name" value="AIG2-like_dom"/>
</dbReference>
<feature type="active site" description="Proton acceptor" evidence="2">
    <location>
        <position position="93"/>
    </location>
</feature>
<dbReference type="InterPro" id="IPR013024">
    <property type="entry name" value="GGCT-like"/>
</dbReference>
<evidence type="ECO:0000313" key="6">
    <source>
        <dbReference type="WBParaSite" id="sdigi.contig105.g4423.t1"/>
    </source>
</evidence>
<dbReference type="GO" id="GO:0005829">
    <property type="term" value="C:cytosol"/>
    <property type="evidence" value="ECO:0007669"/>
    <property type="project" value="TreeGrafter"/>
</dbReference>
<name>A0A915PJ85_9BILA</name>
<accession>A0A915PJ85</accession>
<dbReference type="WBParaSite" id="sdigi.contig105.g4423.t1">
    <property type="protein sequence ID" value="sdigi.contig105.g4423.t1"/>
    <property type="gene ID" value="sdigi.contig105.g4423"/>
</dbReference>
<comment type="similarity">
    <text evidence="1 3">Belongs to the gamma-glutamylcyclotransferase family.</text>
</comment>
<feature type="domain" description="Gamma-glutamylcyclotransferase AIG2-like" evidence="4">
    <location>
        <begin position="15"/>
        <end position="124"/>
    </location>
</feature>
<dbReference type="CDD" id="cd06661">
    <property type="entry name" value="GGCT_like"/>
    <property type="match status" value="1"/>
</dbReference>
<organism evidence="5 6">
    <name type="scientific">Setaria digitata</name>
    <dbReference type="NCBI Taxonomy" id="48799"/>
    <lineage>
        <taxon>Eukaryota</taxon>
        <taxon>Metazoa</taxon>
        <taxon>Ecdysozoa</taxon>
        <taxon>Nematoda</taxon>
        <taxon>Chromadorea</taxon>
        <taxon>Rhabditida</taxon>
        <taxon>Spirurina</taxon>
        <taxon>Spiruromorpha</taxon>
        <taxon>Filarioidea</taxon>
        <taxon>Setariidae</taxon>
        <taxon>Setaria</taxon>
    </lineage>
</organism>
<sequence length="157" mass="17677">MSNSVKAKIIRTALVFVYGTLKRGEPNASIMTDPATGIQKFVGTGKTVSAYPLIIASESNIPFCLDKPGTGHRIKGELYEVDEEKLRALDEFEGHPTFYKRKLQQVEMNGNGNIVTAWMYMLPKWTPSLLQTSTDYLETYNSNGSHNRPYIERSKIL</sequence>
<dbReference type="Proteomes" id="UP000887581">
    <property type="component" value="Unplaced"/>
</dbReference>
<evidence type="ECO:0000256" key="1">
    <source>
        <dbReference type="ARBA" id="ARBA00008861"/>
    </source>
</evidence>
<dbReference type="AlphaFoldDB" id="A0A915PJ85"/>
<dbReference type="InterPro" id="IPR039126">
    <property type="entry name" value="GGACT"/>
</dbReference>
<dbReference type="PANTHER" id="PTHR12510">
    <property type="entry name" value="TROPONIN C-AKIN-1 PROTEIN"/>
    <property type="match status" value="1"/>
</dbReference>
<protein>
    <recommendedName>
        <fullName evidence="3">Gamma-glutamylcyclotransferase family protein</fullName>
    </recommendedName>
</protein>
<evidence type="ECO:0000256" key="2">
    <source>
        <dbReference type="PIRSR" id="PIRSR639126-1"/>
    </source>
</evidence>
<dbReference type="SUPFAM" id="SSF110857">
    <property type="entry name" value="Gamma-glutamyl cyclotransferase-like"/>
    <property type="match status" value="1"/>
</dbReference>
<dbReference type="Pfam" id="PF06094">
    <property type="entry name" value="GGACT"/>
    <property type="match status" value="1"/>
</dbReference>